<protein>
    <submittedName>
        <fullName evidence="3">Uncharacterized protein</fullName>
    </submittedName>
</protein>
<name>A0A9P7GN99_9AGAR</name>
<evidence type="ECO:0000313" key="3">
    <source>
        <dbReference type="EMBL" id="KAG5652385.1"/>
    </source>
</evidence>
<feature type="compositionally biased region" description="Basic residues" evidence="1">
    <location>
        <begin position="139"/>
        <end position="153"/>
    </location>
</feature>
<reference evidence="3" key="1">
    <citation type="submission" date="2021-02" db="EMBL/GenBank/DDBJ databases">
        <authorList>
            <person name="Nieuwenhuis M."/>
            <person name="Van De Peppel L.J.J."/>
        </authorList>
    </citation>
    <scope>NUCLEOTIDE SEQUENCE</scope>
    <source>
        <strain evidence="3">D49</strain>
    </source>
</reference>
<dbReference type="EMBL" id="JABCKI010000131">
    <property type="protein sequence ID" value="KAG5652385.1"/>
    <property type="molecule type" value="Genomic_DNA"/>
</dbReference>
<evidence type="ECO:0000313" key="4">
    <source>
        <dbReference type="Proteomes" id="UP000717328"/>
    </source>
</evidence>
<sequence>MDATNISSDSYPSDTKQPIPLITKPEATSPIIHQKHEYPLDAQRQEPEDDFPRDHGPPFLKRLILVVCTLFLFWAALQLRGIFYREEKAQVIYASRYSKDHKFRPAASPIITETLKDGRIRIHGAGPTPDPVPLPTPAAKRRVGKGGAGRVRKQKAERGQ</sequence>
<dbReference type="AlphaFoldDB" id="A0A9P7GN99"/>
<feature type="compositionally biased region" description="Basic and acidic residues" evidence="1">
    <location>
        <begin position="34"/>
        <end position="53"/>
    </location>
</feature>
<reference evidence="3" key="2">
    <citation type="submission" date="2021-10" db="EMBL/GenBank/DDBJ databases">
        <title>Phylogenomics reveals ancestral predisposition of the termite-cultivated fungus Termitomyces towards a domesticated lifestyle.</title>
        <authorList>
            <person name="Auxier B."/>
            <person name="Grum-Grzhimaylo A."/>
            <person name="Cardenas M.E."/>
            <person name="Lodge J.D."/>
            <person name="Laessoe T."/>
            <person name="Pedersen O."/>
            <person name="Smith M.E."/>
            <person name="Kuyper T.W."/>
            <person name="Franco-Molano E.A."/>
            <person name="Baroni T.J."/>
            <person name="Aanen D.K."/>
        </authorList>
    </citation>
    <scope>NUCLEOTIDE SEQUENCE</scope>
    <source>
        <strain evidence="3">D49</strain>
    </source>
</reference>
<keyword evidence="2" id="KW-1133">Transmembrane helix</keyword>
<feature type="region of interest" description="Disordered" evidence="1">
    <location>
        <begin position="123"/>
        <end position="160"/>
    </location>
</feature>
<gene>
    <name evidence="3" type="ORF">H0H81_005181</name>
</gene>
<keyword evidence="2" id="KW-0812">Transmembrane</keyword>
<feature type="compositionally biased region" description="Polar residues" evidence="1">
    <location>
        <begin position="1"/>
        <end position="16"/>
    </location>
</feature>
<keyword evidence="2" id="KW-0472">Membrane</keyword>
<organism evidence="3 4">
    <name type="scientific">Sphagnurus paluster</name>
    <dbReference type="NCBI Taxonomy" id="117069"/>
    <lineage>
        <taxon>Eukaryota</taxon>
        <taxon>Fungi</taxon>
        <taxon>Dikarya</taxon>
        <taxon>Basidiomycota</taxon>
        <taxon>Agaricomycotina</taxon>
        <taxon>Agaricomycetes</taxon>
        <taxon>Agaricomycetidae</taxon>
        <taxon>Agaricales</taxon>
        <taxon>Tricholomatineae</taxon>
        <taxon>Lyophyllaceae</taxon>
        <taxon>Sphagnurus</taxon>
    </lineage>
</organism>
<comment type="caution">
    <text evidence="3">The sequence shown here is derived from an EMBL/GenBank/DDBJ whole genome shotgun (WGS) entry which is preliminary data.</text>
</comment>
<evidence type="ECO:0000256" key="1">
    <source>
        <dbReference type="SAM" id="MobiDB-lite"/>
    </source>
</evidence>
<feature type="region of interest" description="Disordered" evidence="1">
    <location>
        <begin position="1"/>
        <end position="53"/>
    </location>
</feature>
<keyword evidence="4" id="KW-1185">Reference proteome</keyword>
<dbReference type="Proteomes" id="UP000717328">
    <property type="component" value="Unassembled WGS sequence"/>
</dbReference>
<accession>A0A9P7GN99</accession>
<dbReference type="OrthoDB" id="2538110at2759"/>
<proteinExistence type="predicted"/>
<feature type="transmembrane region" description="Helical" evidence="2">
    <location>
        <begin position="59"/>
        <end position="77"/>
    </location>
</feature>
<evidence type="ECO:0000256" key="2">
    <source>
        <dbReference type="SAM" id="Phobius"/>
    </source>
</evidence>